<feature type="chain" id="PRO_5026807998" evidence="2">
    <location>
        <begin position="20"/>
        <end position="182"/>
    </location>
</feature>
<dbReference type="InterPro" id="IPR012336">
    <property type="entry name" value="Thioredoxin-like_fold"/>
</dbReference>
<sequence>MKKMLLFSIFTLSVLTTFAQVKWITLDEALAAQKDNPKKIIMDVYTNWCGPCKLLDKNTFQNKDVAAYINENYYAVKFNGEGNSTVTYADKTFSNPKYDPAKKNTRNYPHQLTQYLRVSAYPTVVFFDEKGGLIAPIRGYIKPNGMELYLKLFANDDYLKVNKDKAAWDEYQRNFKPTFKTR</sequence>
<dbReference type="InterPro" id="IPR017937">
    <property type="entry name" value="Thioredoxin_CS"/>
</dbReference>
<organism evidence="4 5">
    <name type="scientific">Spongiivirga citrea</name>
    <dbReference type="NCBI Taxonomy" id="1481457"/>
    <lineage>
        <taxon>Bacteria</taxon>
        <taxon>Pseudomonadati</taxon>
        <taxon>Bacteroidota</taxon>
        <taxon>Flavobacteriia</taxon>
        <taxon>Flavobacteriales</taxon>
        <taxon>Flavobacteriaceae</taxon>
        <taxon>Spongiivirga</taxon>
    </lineage>
</organism>
<proteinExistence type="predicted"/>
<reference evidence="4 5" key="1">
    <citation type="submission" date="2020-01" db="EMBL/GenBank/DDBJ databases">
        <title>Spongiivirga citrea KCTC 32990T.</title>
        <authorList>
            <person name="Wang G."/>
        </authorList>
    </citation>
    <scope>NUCLEOTIDE SEQUENCE [LARGE SCALE GENOMIC DNA]</scope>
    <source>
        <strain evidence="4 5">KCTC 32990</strain>
    </source>
</reference>
<evidence type="ECO:0000256" key="1">
    <source>
        <dbReference type="ARBA" id="ARBA00023284"/>
    </source>
</evidence>
<dbReference type="Gene3D" id="3.40.30.10">
    <property type="entry name" value="Glutaredoxin"/>
    <property type="match status" value="1"/>
</dbReference>
<protein>
    <submittedName>
        <fullName evidence="4">Thioredoxin fold domain-containing protein</fullName>
    </submittedName>
</protein>
<gene>
    <name evidence="4" type="ORF">GWK10_13405</name>
</gene>
<name>A0A6M0CJV2_9FLAO</name>
<evidence type="ECO:0000313" key="4">
    <source>
        <dbReference type="EMBL" id="NER18216.1"/>
    </source>
</evidence>
<dbReference type="Proteomes" id="UP000474296">
    <property type="component" value="Unassembled WGS sequence"/>
</dbReference>
<dbReference type="Pfam" id="PF13098">
    <property type="entry name" value="Thioredoxin_2"/>
    <property type="match status" value="1"/>
</dbReference>
<evidence type="ECO:0000259" key="3">
    <source>
        <dbReference type="Pfam" id="PF13098"/>
    </source>
</evidence>
<dbReference type="EMBL" id="JAABOQ010000005">
    <property type="protein sequence ID" value="NER18216.1"/>
    <property type="molecule type" value="Genomic_DNA"/>
</dbReference>
<keyword evidence="2" id="KW-0732">Signal</keyword>
<accession>A0A6M0CJV2</accession>
<evidence type="ECO:0000256" key="2">
    <source>
        <dbReference type="SAM" id="SignalP"/>
    </source>
</evidence>
<feature type="signal peptide" evidence="2">
    <location>
        <begin position="1"/>
        <end position="19"/>
    </location>
</feature>
<dbReference type="AlphaFoldDB" id="A0A6M0CJV2"/>
<dbReference type="InterPro" id="IPR036249">
    <property type="entry name" value="Thioredoxin-like_sf"/>
</dbReference>
<evidence type="ECO:0000313" key="5">
    <source>
        <dbReference type="Proteomes" id="UP000474296"/>
    </source>
</evidence>
<dbReference type="PROSITE" id="PS00194">
    <property type="entry name" value="THIOREDOXIN_1"/>
    <property type="match status" value="1"/>
</dbReference>
<feature type="domain" description="Thioredoxin-like fold" evidence="3">
    <location>
        <begin position="34"/>
        <end position="148"/>
    </location>
</feature>
<keyword evidence="5" id="KW-1185">Reference proteome</keyword>
<dbReference type="RefSeq" id="WP_164032893.1">
    <property type="nucleotide sequence ID" value="NZ_JAABOQ010000005.1"/>
</dbReference>
<keyword evidence="1" id="KW-0676">Redox-active center</keyword>
<dbReference type="SUPFAM" id="SSF52833">
    <property type="entry name" value="Thioredoxin-like"/>
    <property type="match status" value="1"/>
</dbReference>
<comment type="caution">
    <text evidence="4">The sequence shown here is derived from an EMBL/GenBank/DDBJ whole genome shotgun (WGS) entry which is preliminary data.</text>
</comment>